<gene>
    <name evidence="2" type="ORF">AVDCRST_MAG19-2633</name>
</gene>
<name>A0A6J4V4U7_9BACT</name>
<dbReference type="InterPro" id="IPR032466">
    <property type="entry name" value="Metal_Hydrolase"/>
</dbReference>
<dbReference type="GO" id="GO:0016810">
    <property type="term" value="F:hydrolase activity, acting on carbon-nitrogen (but not peptide) bonds"/>
    <property type="evidence" value="ECO:0007669"/>
    <property type="project" value="InterPro"/>
</dbReference>
<dbReference type="AlphaFoldDB" id="A0A6J4V4U7"/>
<dbReference type="Pfam" id="PF07969">
    <property type="entry name" value="Amidohydro_3"/>
    <property type="match status" value="1"/>
</dbReference>
<dbReference type="Gene3D" id="2.30.40.10">
    <property type="entry name" value="Urease, subunit C, domain 1"/>
    <property type="match status" value="1"/>
</dbReference>
<accession>A0A6J4V4U7</accession>
<dbReference type="InterPro" id="IPR033932">
    <property type="entry name" value="YtcJ-like"/>
</dbReference>
<dbReference type="Gene3D" id="3.10.310.70">
    <property type="match status" value="1"/>
</dbReference>
<dbReference type="EMBL" id="CADCWL010000130">
    <property type="protein sequence ID" value="CAA9569537.1"/>
    <property type="molecule type" value="Genomic_DNA"/>
</dbReference>
<dbReference type="PANTHER" id="PTHR22642:SF2">
    <property type="entry name" value="PROTEIN LONG AFTER FAR-RED 3"/>
    <property type="match status" value="1"/>
</dbReference>
<organism evidence="2">
    <name type="scientific">uncultured Thermomicrobiales bacterium</name>
    <dbReference type="NCBI Taxonomy" id="1645740"/>
    <lineage>
        <taxon>Bacteria</taxon>
        <taxon>Pseudomonadati</taxon>
        <taxon>Thermomicrobiota</taxon>
        <taxon>Thermomicrobia</taxon>
        <taxon>Thermomicrobiales</taxon>
        <taxon>environmental samples</taxon>
    </lineage>
</organism>
<dbReference type="SUPFAM" id="SSF51556">
    <property type="entry name" value="Metallo-dependent hydrolases"/>
    <property type="match status" value="1"/>
</dbReference>
<dbReference type="SUPFAM" id="SSF51338">
    <property type="entry name" value="Composite domain of metallo-dependent hydrolases"/>
    <property type="match status" value="1"/>
</dbReference>
<feature type="domain" description="Amidohydrolase 3" evidence="1">
    <location>
        <begin position="50"/>
        <end position="528"/>
    </location>
</feature>
<protein>
    <submittedName>
        <fullName evidence="2">Exoenzymes regulatory protein AepA in lipid-linked oligosaccharide synthesis cluster</fullName>
    </submittedName>
</protein>
<evidence type="ECO:0000259" key="1">
    <source>
        <dbReference type="Pfam" id="PF07969"/>
    </source>
</evidence>
<dbReference type="PANTHER" id="PTHR22642">
    <property type="entry name" value="IMIDAZOLONEPROPIONASE"/>
    <property type="match status" value="1"/>
</dbReference>
<dbReference type="InterPro" id="IPR011059">
    <property type="entry name" value="Metal-dep_hydrolase_composite"/>
</dbReference>
<dbReference type="CDD" id="cd01300">
    <property type="entry name" value="YtcJ_like"/>
    <property type="match status" value="1"/>
</dbReference>
<evidence type="ECO:0000313" key="2">
    <source>
        <dbReference type="EMBL" id="CAA9569537.1"/>
    </source>
</evidence>
<dbReference type="InterPro" id="IPR013108">
    <property type="entry name" value="Amidohydro_3"/>
</dbReference>
<dbReference type="Gene3D" id="3.20.20.140">
    <property type="entry name" value="Metal-dependent hydrolases"/>
    <property type="match status" value="1"/>
</dbReference>
<reference evidence="2" key="1">
    <citation type="submission" date="2020-02" db="EMBL/GenBank/DDBJ databases">
        <authorList>
            <person name="Meier V. D."/>
        </authorList>
    </citation>
    <scope>NUCLEOTIDE SEQUENCE</scope>
    <source>
        <strain evidence="2">AVDCRST_MAG19</strain>
    </source>
</reference>
<sequence length="532" mass="56920">MSGDLLLLNGRVLTMDPARPEASAVAIRQGRIVAVGGDAETRAAAGPDVETVDLRGRTATPGLNDAHAHPMGVGFALDDLDLGTPPNRSVVDLVALVAGEARRRAPGEWILGRGYDQARLTEGQHPTSHDLDPVAPDHPALLLRSCHHIGVANGRALALAGITRETPDPDGGRIDRDEHGEPTGVVREAALGLVQDAVGEPSEERIAVALERAGRAFLERGVTSTTEAGIDSPGQLAAYQRLHRDGRLPVRTYLMMMLDETLGPLAELGLRTGFGDDRLRIGPAKLFADGSIGARTARMRAPYVGETENVGLWMMPPEELRAKVLRAHRAGFQVGIHAIGDAAIDLVLDAYEAAMAADPRPDPRHRIEHCSIVDEGIVRRIAALGVIPVPGTSFLRHFRDAYVDNLGEERPRLAYGLANFARHGVRAAASSDAPVVPIDPLSGVQTMVTRRDVEGRPVWPDEAVGLDDALRAYTVNGAYASFEERTKGTLAPGMLGDVTVFETDLREVRPDELAAVAVDLTILDGRVAFARD</sequence>
<proteinExistence type="predicted"/>